<dbReference type="AlphaFoldDB" id="A0AAV7E367"/>
<comment type="caution">
    <text evidence="1">The sequence shown here is derived from an EMBL/GenBank/DDBJ whole genome shotgun (WGS) entry which is preliminary data.</text>
</comment>
<dbReference type="EMBL" id="JAINDJ010000007">
    <property type="protein sequence ID" value="KAG9442231.1"/>
    <property type="molecule type" value="Genomic_DNA"/>
</dbReference>
<sequence length="131" mass="15427">MGFDYTIAYWKGSDNSGANALSHQLSANLHIVILAIVSHLMDQIRAAMDSDADAYKHLHRVQQLAREDSRYIVVKALLIFKSRLFIPDARDLRQDIIRENPTQQQSLKLEFKRRSYEDFRERRNMASRRRH</sequence>
<name>A0AAV7E367_ARIFI</name>
<evidence type="ECO:0000313" key="1">
    <source>
        <dbReference type="EMBL" id="KAG9442231.1"/>
    </source>
</evidence>
<accession>A0AAV7E367</accession>
<keyword evidence="2" id="KW-1185">Reference proteome</keyword>
<protein>
    <submittedName>
        <fullName evidence="1">Uncharacterized protein</fullName>
    </submittedName>
</protein>
<evidence type="ECO:0000313" key="2">
    <source>
        <dbReference type="Proteomes" id="UP000825729"/>
    </source>
</evidence>
<proteinExistence type="predicted"/>
<gene>
    <name evidence="1" type="ORF">H6P81_018085</name>
</gene>
<organism evidence="1 2">
    <name type="scientific">Aristolochia fimbriata</name>
    <name type="common">White veined hardy Dutchman's pipe vine</name>
    <dbReference type="NCBI Taxonomy" id="158543"/>
    <lineage>
        <taxon>Eukaryota</taxon>
        <taxon>Viridiplantae</taxon>
        <taxon>Streptophyta</taxon>
        <taxon>Embryophyta</taxon>
        <taxon>Tracheophyta</taxon>
        <taxon>Spermatophyta</taxon>
        <taxon>Magnoliopsida</taxon>
        <taxon>Magnoliidae</taxon>
        <taxon>Piperales</taxon>
        <taxon>Aristolochiaceae</taxon>
        <taxon>Aristolochia</taxon>
    </lineage>
</organism>
<reference evidence="1 2" key="1">
    <citation type="submission" date="2021-07" db="EMBL/GenBank/DDBJ databases">
        <title>The Aristolochia fimbriata genome: insights into angiosperm evolution, floral development and chemical biosynthesis.</title>
        <authorList>
            <person name="Jiao Y."/>
        </authorList>
    </citation>
    <scope>NUCLEOTIDE SEQUENCE [LARGE SCALE GENOMIC DNA]</scope>
    <source>
        <strain evidence="1">IBCAS-2021</strain>
        <tissue evidence="1">Leaf</tissue>
    </source>
</reference>
<dbReference type="Proteomes" id="UP000825729">
    <property type="component" value="Unassembled WGS sequence"/>
</dbReference>